<accession>A0AAJ0MP44</accession>
<reference evidence="1 2" key="1">
    <citation type="journal article" date="2023" name="Mol. Phylogenet. Evol.">
        <title>Genome-scale phylogeny and comparative genomics of the fungal order Sordariales.</title>
        <authorList>
            <person name="Hensen N."/>
            <person name="Bonometti L."/>
            <person name="Westerberg I."/>
            <person name="Brannstrom I.O."/>
            <person name="Guillou S."/>
            <person name="Cros-Aarteil S."/>
            <person name="Calhoun S."/>
            <person name="Haridas S."/>
            <person name="Kuo A."/>
            <person name="Mondo S."/>
            <person name="Pangilinan J."/>
            <person name="Riley R."/>
            <person name="LaButti K."/>
            <person name="Andreopoulos B."/>
            <person name="Lipzen A."/>
            <person name="Chen C."/>
            <person name="Yan M."/>
            <person name="Daum C."/>
            <person name="Ng V."/>
            <person name="Clum A."/>
            <person name="Steindorff A."/>
            <person name="Ohm R.A."/>
            <person name="Martin F."/>
            <person name="Silar P."/>
            <person name="Natvig D.O."/>
            <person name="Lalanne C."/>
            <person name="Gautier V."/>
            <person name="Ament-Velasquez S.L."/>
            <person name="Kruys A."/>
            <person name="Hutchinson M.I."/>
            <person name="Powell A.J."/>
            <person name="Barry K."/>
            <person name="Miller A.N."/>
            <person name="Grigoriev I.V."/>
            <person name="Debuchy R."/>
            <person name="Gladieux P."/>
            <person name="Hiltunen Thoren M."/>
            <person name="Johannesson H."/>
        </authorList>
    </citation>
    <scope>NUCLEOTIDE SEQUENCE [LARGE SCALE GENOMIC DNA]</scope>
    <source>
        <strain evidence="1 2">FGSC 10403</strain>
    </source>
</reference>
<dbReference type="AlphaFoldDB" id="A0AAJ0MP44"/>
<keyword evidence="2" id="KW-1185">Reference proteome</keyword>
<feature type="non-terminal residue" evidence="1">
    <location>
        <position position="79"/>
    </location>
</feature>
<organism evidence="1 2">
    <name type="scientific">Neurospora hispaniola</name>
    <dbReference type="NCBI Taxonomy" id="588809"/>
    <lineage>
        <taxon>Eukaryota</taxon>
        <taxon>Fungi</taxon>
        <taxon>Dikarya</taxon>
        <taxon>Ascomycota</taxon>
        <taxon>Pezizomycotina</taxon>
        <taxon>Sordariomycetes</taxon>
        <taxon>Sordariomycetidae</taxon>
        <taxon>Sordariales</taxon>
        <taxon>Sordariaceae</taxon>
        <taxon>Neurospora</taxon>
    </lineage>
</organism>
<evidence type="ECO:0000313" key="1">
    <source>
        <dbReference type="EMBL" id="KAK3488188.1"/>
    </source>
</evidence>
<dbReference type="Proteomes" id="UP001285908">
    <property type="component" value="Unassembled WGS sequence"/>
</dbReference>
<dbReference type="GeneID" id="87875309"/>
<comment type="caution">
    <text evidence="1">The sequence shown here is derived from an EMBL/GenBank/DDBJ whole genome shotgun (WGS) entry which is preliminary data.</text>
</comment>
<dbReference type="EMBL" id="JAULSX010000007">
    <property type="protein sequence ID" value="KAK3488188.1"/>
    <property type="molecule type" value="Genomic_DNA"/>
</dbReference>
<protein>
    <submittedName>
        <fullName evidence="1">Uncharacterized protein</fullName>
    </submittedName>
</protein>
<gene>
    <name evidence="1" type="ORF">B0T23DRAFT_387494</name>
</gene>
<proteinExistence type="predicted"/>
<evidence type="ECO:0000313" key="2">
    <source>
        <dbReference type="Proteomes" id="UP001285908"/>
    </source>
</evidence>
<dbReference type="RefSeq" id="XP_062690315.1">
    <property type="nucleotide sequence ID" value="XM_062837687.1"/>
</dbReference>
<name>A0AAJ0MP44_9PEZI</name>
<sequence>MVMLAAQACSWLFCDGEPHCLRACPGCLIWPTLVRTDRYRQTCYCHRCCSAPFSQSLPTSRIGSENGFASSGRVDMPIC</sequence>